<dbReference type="InterPro" id="IPR021833">
    <property type="entry name" value="DUF3425"/>
</dbReference>
<dbReference type="Pfam" id="PF11905">
    <property type="entry name" value="DUF3425"/>
    <property type="match status" value="1"/>
</dbReference>
<dbReference type="PANTHER" id="PTHR38116:SF1">
    <property type="entry name" value="BZIP DOMAIN-CONTAINING PROTEIN"/>
    <property type="match status" value="1"/>
</dbReference>
<gene>
    <name evidence="1" type="ORF">BS50DRAFT_579848</name>
</gene>
<name>A0A2T2N3L8_CORCC</name>
<keyword evidence="2" id="KW-1185">Reference proteome</keyword>
<dbReference type="Proteomes" id="UP000240883">
    <property type="component" value="Unassembled WGS sequence"/>
</dbReference>
<accession>A0A2T2N3L8</accession>
<evidence type="ECO:0000313" key="1">
    <source>
        <dbReference type="EMBL" id="PSN59618.1"/>
    </source>
</evidence>
<proteinExistence type="predicted"/>
<reference evidence="1 2" key="1">
    <citation type="journal article" date="2018" name="Front. Microbiol.">
        <title>Genome-Wide Analysis of Corynespora cassiicola Leaf Fall Disease Putative Effectors.</title>
        <authorList>
            <person name="Lopez D."/>
            <person name="Ribeiro S."/>
            <person name="Label P."/>
            <person name="Fumanal B."/>
            <person name="Venisse J.S."/>
            <person name="Kohler A."/>
            <person name="de Oliveira R.R."/>
            <person name="Labutti K."/>
            <person name="Lipzen A."/>
            <person name="Lail K."/>
            <person name="Bauer D."/>
            <person name="Ohm R.A."/>
            <person name="Barry K.W."/>
            <person name="Spatafora J."/>
            <person name="Grigoriev I.V."/>
            <person name="Martin F.M."/>
            <person name="Pujade-Renaud V."/>
        </authorList>
    </citation>
    <scope>NUCLEOTIDE SEQUENCE [LARGE SCALE GENOMIC DNA]</scope>
    <source>
        <strain evidence="1 2">Philippines</strain>
    </source>
</reference>
<dbReference type="OrthoDB" id="2245989at2759"/>
<dbReference type="AlphaFoldDB" id="A0A2T2N3L8"/>
<organism evidence="1 2">
    <name type="scientific">Corynespora cassiicola Philippines</name>
    <dbReference type="NCBI Taxonomy" id="1448308"/>
    <lineage>
        <taxon>Eukaryota</taxon>
        <taxon>Fungi</taxon>
        <taxon>Dikarya</taxon>
        <taxon>Ascomycota</taxon>
        <taxon>Pezizomycotina</taxon>
        <taxon>Dothideomycetes</taxon>
        <taxon>Pleosporomycetidae</taxon>
        <taxon>Pleosporales</taxon>
        <taxon>Corynesporascaceae</taxon>
        <taxon>Corynespora</taxon>
    </lineage>
</organism>
<evidence type="ECO:0008006" key="3">
    <source>
        <dbReference type="Google" id="ProtNLM"/>
    </source>
</evidence>
<evidence type="ECO:0000313" key="2">
    <source>
        <dbReference type="Proteomes" id="UP000240883"/>
    </source>
</evidence>
<protein>
    <recommendedName>
        <fullName evidence="3">BZIP domain-containing protein</fullName>
    </recommendedName>
</protein>
<sequence length="269" mass="31198">MSNQELVSKRARLLPSLRADINVASPDDWTGISDPKQRRKIQNRLNQRLRRMRQRNGNSLEYASAPGISNGEARDVYREISEAEQRMWSKFFYGDPQSDFLLSLVKFNVIRALLMNMKSLDLTSSWLFDDYAVSAVYMGKFNENVPDSLRPTHLQRTIEHHPWLDLFPFPALRDNMLKAYNNFDEDGLSGVMVGVCNSPKTRQGLIIWREAWDPYGWEATQEFCDKHGWLLEGCPELIQASNFWRAQRGEEPLRLVPDMQAADSRIEEV</sequence>
<dbReference type="PANTHER" id="PTHR38116">
    <property type="entry name" value="CHROMOSOME 7, WHOLE GENOME SHOTGUN SEQUENCE"/>
    <property type="match status" value="1"/>
</dbReference>
<dbReference type="EMBL" id="KZ678154">
    <property type="protein sequence ID" value="PSN59618.1"/>
    <property type="molecule type" value="Genomic_DNA"/>
</dbReference>